<accession>A0A8F6T0C6</accession>
<accession>A0A3R0XNU2</accession>
<sequence>MNFKNEIANTLFIPLTMKALENRKKNGLFKDKQADDIIKKLGIPLPNMEMIHKGTQIGTAVRVKSLDQQLELFLNNNPNGVVITLGCGLDNRLLRLKRKSTHALNIDLPEVIKIREQYVKEASNLVINKGFSILEPQCFEYIKETYRDKPKIFIAEGILLYFNETQVLKIFNSILNIETNIVPNNEIWFDSHTKEVNDFMNTREDFKKLRVTFNWWLDKPSDLKIKKMDLIKRMSFMEQYPKAWGDLIDSAPDIFRNGVHINGYKF</sequence>
<evidence type="ECO:0000313" key="3">
    <source>
        <dbReference type="EMBL" id="MLU98424.1"/>
    </source>
</evidence>
<dbReference type="PANTHER" id="PTHR43619">
    <property type="entry name" value="S-ADENOSYL-L-METHIONINE-DEPENDENT METHYLTRANSFERASE YKTD-RELATED"/>
    <property type="match status" value="1"/>
</dbReference>
<organism evidence="3">
    <name type="scientific">Salmonella enterica I</name>
    <dbReference type="NCBI Taxonomy" id="59201"/>
    <lineage>
        <taxon>Bacteria</taxon>
        <taxon>Pseudomonadati</taxon>
        <taxon>Pseudomonadota</taxon>
        <taxon>Gammaproteobacteria</taxon>
        <taxon>Enterobacterales</taxon>
        <taxon>Enterobacteriaceae</taxon>
        <taxon>Salmonella</taxon>
    </lineage>
</organism>
<dbReference type="GO" id="GO:0032259">
    <property type="term" value="P:methylation"/>
    <property type="evidence" value="ECO:0007669"/>
    <property type="project" value="UniProtKB-KW"/>
</dbReference>
<dbReference type="InterPro" id="IPR007213">
    <property type="entry name" value="Ppm1/Ppm2/Tcmp"/>
</dbReference>
<keyword evidence="2 4" id="KW-0808">Transferase</keyword>
<reference evidence="4" key="1">
    <citation type="submission" date="2018-04" db="EMBL/GenBank/DDBJ databases">
        <authorList>
            <person name="Bell R."/>
        </authorList>
    </citation>
    <scope>NUCLEOTIDE SEQUENCE</scope>
    <source>
        <strain evidence="4">CFSAN058540</strain>
    </source>
</reference>
<dbReference type="SUPFAM" id="SSF53335">
    <property type="entry name" value="S-adenosyl-L-methionine-dependent methyltransferases"/>
    <property type="match status" value="1"/>
</dbReference>
<dbReference type="RefSeq" id="WP_108433778.1">
    <property type="nucleotide sequence ID" value="NZ_CP077710.1"/>
</dbReference>
<dbReference type="PANTHER" id="PTHR43619:SF2">
    <property type="entry name" value="S-ADENOSYL-L-METHIONINE-DEPENDENT METHYLTRANSFERASES SUPERFAMILY PROTEIN"/>
    <property type="match status" value="1"/>
</dbReference>
<dbReference type="Pfam" id="PF04072">
    <property type="entry name" value="LCM"/>
    <property type="match status" value="1"/>
</dbReference>
<reference evidence="4" key="3">
    <citation type="submission" date="2021-05" db="EMBL/GenBank/DDBJ databases">
        <title>Whole genome sequencing of cultured pathogen.</title>
        <authorList>
            <person name="Hoffmann M."/>
            <person name="Balkey M."/>
            <person name="Luo Y."/>
        </authorList>
    </citation>
    <scope>NUCLEOTIDE SEQUENCE</scope>
    <source>
        <strain evidence="4">CFSAN058540</strain>
    </source>
</reference>
<evidence type="ECO:0000256" key="1">
    <source>
        <dbReference type="ARBA" id="ARBA00022603"/>
    </source>
</evidence>
<dbReference type="Gene3D" id="3.40.50.150">
    <property type="entry name" value="Vaccinia Virus protein VP39"/>
    <property type="match status" value="1"/>
</dbReference>
<gene>
    <name evidence="4" type="ORF">DAX88_004465</name>
    <name evidence="3" type="ORF">DRU74_17105</name>
</gene>
<name>A0A3R0XNU2_SALET</name>
<keyword evidence="1 3" id="KW-0489">Methyltransferase</keyword>
<dbReference type="GO" id="GO:0008168">
    <property type="term" value="F:methyltransferase activity"/>
    <property type="evidence" value="ECO:0007669"/>
    <property type="project" value="UniProtKB-KW"/>
</dbReference>
<evidence type="ECO:0000313" key="4">
    <source>
        <dbReference type="EMBL" id="QXR78237.1"/>
    </source>
</evidence>
<reference evidence="3" key="2">
    <citation type="submission" date="2018-07" db="EMBL/GenBank/DDBJ databases">
        <authorList>
            <person name="Ashton P.M."/>
            <person name="Dallman T."/>
            <person name="Nair S."/>
            <person name="De Pinna E."/>
            <person name="Peters T."/>
            <person name="Grant K."/>
        </authorList>
    </citation>
    <scope>NUCLEOTIDE SEQUENCE [LARGE SCALE GENOMIC DNA]</scope>
    <source>
        <strain evidence="3">157339</strain>
    </source>
</reference>
<dbReference type="AlphaFoldDB" id="A0A3R0XNU2"/>
<protein>
    <submittedName>
        <fullName evidence="3">Class I SAM-dependent methyltransferase</fullName>
        <ecNumber evidence="4">2.1.1.-</ecNumber>
    </submittedName>
</protein>
<dbReference type="EMBL" id="CP077710">
    <property type="protein sequence ID" value="QXR78237.1"/>
    <property type="molecule type" value="Genomic_DNA"/>
</dbReference>
<evidence type="ECO:0000256" key="2">
    <source>
        <dbReference type="ARBA" id="ARBA00022679"/>
    </source>
</evidence>
<dbReference type="InterPro" id="IPR029063">
    <property type="entry name" value="SAM-dependent_MTases_sf"/>
</dbReference>
<dbReference type="Proteomes" id="UP000885374">
    <property type="component" value="Unassembled WGS sequence"/>
</dbReference>
<dbReference type="EC" id="2.1.1.-" evidence="4"/>
<proteinExistence type="predicted"/>
<dbReference type="EMBL" id="RVHM01000022">
    <property type="protein sequence ID" value="MLU98424.1"/>
    <property type="molecule type" value="Genomic_DNA"/>
</dbReference>